<dbReference type="Proteomes" id="UP000004621">
    <property type="component" value="Unassembled WGS sequence"/>
</dbReference>
<organism evidence="1 2">
    <name type="scientific">Neisseria subflava NJ9703</name>
    <dbReference type="NCBI Taxonomy" id="546268"/>
    <lineage>
        <taxon>Bacteria</taxon>
        <taxon>Pseudomonadati</taxon>
        <taxon>Pseudomonadota</taxon>
        <taxon>Betaproteobacteria</taxon>
        <taxon>Neisseriales</taxon>
        <taxon>Neisseriaceae</taxon>
        <taxon>Neisseria</taxon>
    </lineage>
</organism>
<dbReference type="EMBL" id="ACEO02000004">
    <property type="protein sequence ID" value="EFC52424.1"/>
    <property type="molecule type" value="Genomic_DNA"/>
</dbReference>
<proteinExistence type="predicted"/>
<dbReference type="AlphaFoldDB" id="A0A9W5IRK2"/>
<protein>
    <submittedName>
        <fullName evidence="1">Uncharacterized protein</fullName>
    </submittedName>
</protein>
<comment type="caution">
    <text evidence="1">The sequence shown here is derived from an EMBL/GenBank/DDBJ whole genome shotgun (WGS) entry which is preliminary data.</text>
</comment>
<accession>A0A9W5IRK2</accession>
<sequence length="43" mass="5000">MQTFNDILADRVRPAKSVKIVYVCIISQSLPKGRLKRRIRQNS</sequence>
<gene>
    <name evidence="1" type="ORF">NEISUBOT_04170</name>
</gene>
<evidence type="ECO:0000313" key="2">
    <source>
        <dbReference type="Proteomes" id="UP000004621"/>
    </source>
</evidence>
<reference evidence="1 2" key="1">
    <citation type="submission" date="2010-01" db="EMBL/GenBank/DDBJ databases">
        <authorList>
            <person name="Weinstock G."/>
            <person name="Sodergren E."/>
            <person name="Clifton S."/>
            <person name="Fulton L."/>
            <person name="Fulton B."/>
            <person name="Courtney L."/>
            <person name="Fronick C."/>
            <person name="Harrison M."/>
            <person name="Strong C."/>
            <person name="Farmer C."/>
            <person name="Delahaunty K."/>
            <person name="Markovic C."/>
            <person name="Hall O."/>
            <person name="Minx P."/>
            <person name="Tomlinson C."/>
            <person name="Mitreva M."/>
            <person name="Nelson J."/>
            <person name="Hou S."/>
            <person name="Wollam A."/>
            <person name="Pepin K.H."/>
            <person name="Johnson M."/>
            <person name="Bhonagiri V."/>
            <person name="Nash W.E."/>
            <person name="Warren W."/>
            <person name="Chinwalla A."/>
            <person name="Mardis E.R."/>
            <person name="Wilson R.K."/>
        </authorList>
    </citation>
    <scope>NUCLEOTIDE SEQUENCE [LARGE SCALE GENOMIC DNA]</scope>
    <source>
        <strain evidence="1 2">NJ9703</strain>
    </source>
</reference>
<evidence type="ECO:0000313" key="1">
    <source>
        <dbReference type="EMBL" id="EFC52424.1"/>
    </source>
</evidence>
<name>A0A9W5IRK2_NEISU</name>